<feature type="compositionally biased region" description="Low complexity" evidence="11">
    <location>
        <begin position="9"/>
        <end position="24"/>
    </location>
</feature>
<keyword evidence="10 12" id="KW-0472">Membrane</keyword>
<feature type="domain" description="Peptidase M48" evidence="13">
    <location>
        <begin position="174"/>
        <end position="398"/>
    </location>
</feature>
<dbReference type="PANTHER" id="PTHR43221:SF2">
    <property type="entry name" value="PROTEASE HTPX HOMOLOG"/>
    <property type="match status" value="1"/>
</dbReference>
<accession>A0ABP7BLY2</accession>
<evidence type="ECO:0000256" key="8">
    <source>
        <dbReference type="ARBA" id="ARBA00022989"/>
    </source>
</evidence>
<dbReference type="Proteomes" id="UP001500902">
    <property type="component" value="Unassembled WGS sequence"/>
</dbReference>
<keyword evidence="8 12" id="KW-1133">Transmembrane helix</keyword>
<comment type="caution">
    <text evidence="14">The sequence shown here is derived from an EMBL/GenBank/DDBJ whole genome shotgun (WGS) entry which is preliminary data.</text>
</comment>
<feature type="region of interest" description="Disordered" evidence="11">
    <location>
        <begin position="9"/>
        <end position="40"/>
    </location>
</feature>
<reference evidence="15" key="1">
    <citation type="journal article" date="2019" name="Int. J. Syst. Evol. Microbiol.">
        <title>The Global Catalogue of Microorganisms (GCM) 10K type strain sequencing project: providing services to taxonomists for standard genome sequencing and annotation.</title>
        <authorList>
            <consortium name="The Broad Institute Genomics Platform"/>
            <consortium name="The Broad Institute Genome Sequencing Center for Infectious Disease"/>
            <person name="Wu L."/>
            <person name="Ma J."/>
        </authorList>
    </citation>
    <scope>NUCLEOTIDE SEQUENCE [LARGE SCALE GENOMIC DNA]</scope>
    <source>
        <strain evidence="15">JCM 16904</strain>
    </source>
</reference>
<evidence type="ECO:0000256" key="2">
    <source>
        <dbReference type="ARBA" id="ARBA00022475"/>
    </source>
</evidence>
<dbReference type="Gene3D" id="3.30.2010.10">
    <property type="entry name" value="Metalloproteases ('zincins'), catalytic domain"/>
    <property type="match status" value="1"/>
</dbReference>
<feature type="transmembrane region" description="Helical" evidence="12">
    <location>
        <begin position="107"/>
        <end position="128"/>
    </location>
</feature>
<keyword evidence="2" id="KW-1003">Cell membrane</keyword>
<keyword evidence="9" id="KW-0482">Metalloprotease</keyword>
<keyword evidence="15" id="KW-1185">Reference proteome</keyword>
<protein>
    <recommendedName>
        <fullName evidence="13">Peptidase M48 domain-containing protein</fullName>
    </recommendedName>
</protein>
<evidence type="ECO:0000256" key="6">
    <source>
        <dbReference type="ARBA" id="ARBA00022801"/>
    </source>
</evidence>
<dbReference type="CDD" id="cd07328">
    <property type="entry name" value="M48_Ste24p_like"/>
    <property type="match status" value="1"/>
</dbReference>
<dbReference type="Pfam" id="PF01435">
    <property type="entry name" value="Peptidase_M48"/>
    <property type="match status" value="1"/>
</dbReference>
<evidence type="ECO:0000256" key="1">
    <source>
        <dbReference type="ARBA" id="ARBA00001947"/>
    </source>
</evidence>
<organism evidence="14 15">
    <name type="scientific">Nonomuraea antimicrobica</name>
    <dbReference type="NCBI Taxonomy" id="561173"/>
    <lineage>
        <taxon>Bacteria</taxon>
        <taxon>Bacillati</taxon>
        <taxon>Actinomycetota</taxon>
        <taxon>Actinomycetes</taxon>
        <taxon>Streptosporangiales</taxon>
        <taxon>Streptosporangiaceae</taxon>
        <taxon>Nonomuraea</taxon>
    </lineage>
</organism>
<evidence type="ECO:0000256" key="12">
    <source>
        <dbReference type="SAM" id="Phobius"/>
    </source>
</evidence>
<keyword evidence="6" id="KW-0378">Hydrolase</keyword>
<keyword evidence="4 12" id="KW-0812">Transmembrane</keyword>
<gene>
    <name evidence="14" type="ORF">GCM10022224_028830</name>
</gene>
<dbReference type="EMBL" id="BAAAZP010000049">
    <property type="protein sequence ID" value="GAA3663019.1"/>
    <property type="molecule type" value="Genomic_DNA"/>
</dbReference>
<name>A0ABP7BLY2_9ACTN</name>
<evidence type="ECO:0000259" key="13">
    <source>
        <dbReference type="Pfam" id="PF01435"/>
    </source>
</evidence>
<evidence type="ECO:0000256" key="10">
    <source>
        <dbReference type="ARBA" id="ARBA00023136"/>
    </source>
</evidence>
<proteinExistence type="predicted"/>
<evidence type="ECO:0000256" key="5">
    <source>
        <dbReference type="ARBA" id="ARBA00022723"/>
    </source>
</evidence>
<dbReference type="InterPro" id="IPR001915">
    <property type="entry name" value="Peptidase_M48"/>
</dbReference>
<keyword evidence="3" id="KW-0645">Protease</keyword>
<evidence type="ECO:0000313" key="14">
    <source>
        <dbReference type="EMBL" id="GAA3663019.1"/>
    </source>
</evidence>
<dbReference type="PANTHER" id="PTHR43221">
    <property type="entry name" value="PROTEASE HTPX"/>
    <property type="match status" value="1"/>
</dbReference>
<evidence type="ECO:0000256" key="9">
    <source>
        <dbReference type="ARBA" id="ARBA00023049"/>
    </source>
</evidence>
<keyword evidence="5" id="KW-0479">Metal-binding</keyword>
<evidence type="ECO:0000313" key="15">
    <source>
        <dbReference type="Proteomes" id="UP001500902"/>
    </source>
</evidence>
<keyword evidence="7" id="KW-0862">Zinc</keyword>
<evidence type="ECO:0000256" key="4">
    <source>
        <dbReference type="ARBA" id="ARBA00022692"/>
    </source>
</evidence>
<comment type="cofactor">
    <cofactor evidence="1">
        <name>Zn(2+)</name>
        <dbReference type="ChEBI" id="CHEBI:29105"/>
    </cofactor>
</comment>
<evidence type="ECO:0000256" key="11">
    <source>
        <dbReference type="SAM" id="MobiDB-lite"/>
    </source>
</evidence>
<dbReference type="InterPro" id="IPR050083">
    <property type="entry name" value="HtpX_protease"/>
</dbReference>
<sequence length="451" mass="49610">MALCCAVTHHPQSPHHAQSPQSPQNVPRSSDRPQSDFDCPQCAQPLKTEPPYPQWCPSCDWNVVRTPAPAKKARFARLSERLVHGLHEDVVRSRTDGGGTSVGAARVATYALAFLVHLLAPAFLALGGYLVTRWTLFAILPALVALDLAWLLRPRPAPFPRDAEPLTREAAPNLYALLDRIGDEIGAPRTDLVAVSGSVNASFRTYGWRRRRLVEIGYPLWIILTPQERVALLAHEMAHSRNGDGRHGLVVGSALYSLGVLRDVTRFGWEPGDGVSRWFAESLLAVVGLPVRGLIAVMELLLYRSSQRAEYRADELAAQVAGVPAMNSCLDSLVTRADPAVRFLDTSVTVTKTDELWTALRAAVDTLPDSERERRRRAARLGELRVDQTHPPTYLRMEWVASLPYSEGRVRAAGLTGAESEGVELMDGELGTVARRVAHAVKEDARSALYH</sequence>
<evidence type="ECO:0000256" key="3">
    <source>
        <dbReference type="ARBA" id="ARBA00022670"/>
    </source>
</evidence>
<evidence type="ECO:0000256" key="7">
    <source>
        <dbReference type="ARBA" id="ARBA00022833"/>
    </source>
</evidence>